<dbReference type="RefSeq" id="WP_085792397.1">
    <property type="nucleotide sequence ID" value="NZ_FWFK01000004.1"/>
</dbReference>
<dbReference type="PANTHER" id="PTHR45947">
    <property type="entry name" value="SULFOQUINOVOSYL TRANSFERASE SQD2"/>
    <property type="match status" value="1"/>
</dbReference>
<feature type="domain" description="Glycosyl transferase family 1" evidence="1">
    <location>
        <begin position="230"/>
        <end position="361"/>
    </location>
</feature>
<keyword evidence="3" id="KW-1185">Reference proteome</keyword>
<dbReference type="AlphaFoldDB" id="A0A1X6ZJI6"/>
<accession>A0A1X6ZJI6</accession>
<sequence>MPRVVILNDASVARGGATGLALLQAKNLAARGIETVFLAADDLPNPELAAAGVAHRHVGAAPLMKAPRRVAATRGLYNRQVADTVARTIARHDTPDTVYHVHSWSKTLTAAVFAPLAPVAPRVFIHAHDFFLGCPNGGFMDYRAMRPCDRVPLSMSCLGTQCDKRNYAQKGWRVTRQMILARTLPKDAAWGGILMIHPGMAPYLERSGYPAAHLRTLRNPATALVPERVRAEDNRGLLFIGRVEAEKGIEDLIRAAARAGVPLTVVGDGPLRDRLAAAHPQVRFTGWLSRPAIAAEARQARALVMPSRYPEPFGLVAAEASLSGLPVILSRSALLAAEIAERGLGYACDPRDADGFADLLAGFDAMEPAEIASMSRRGAAGTAGLCASPEGWIDDMLALYDAALRRKGAPIAA</sequence>
<dbReference type="Pfam" id="PF00534">
    <property type="entry name" value="Glycos_transf_1"/>
    <property type="match status" value="1"/>
</dbReference>
<evidence type="ECO:0000313" key="2">
    <source>
        <dbReference type="EMBL" id="SLN53447.1"/>
    </source>
</evidence>
<dbReference type="CDD" id="cd03801">
    <property type="entry name" value="GT4_PimA-like"/>
    <property type="match status" value="1"/>
</dbReference>
<dbReference type="InterPro" id="IPR001296">
    <property type="entry name" value="Glyco_trans_1"/>
</dbReference>
<dbReference type="GO" id="GO:0004373">
    <property type="term" value="F:alpha-1,4-glucan glucosyltransferase (UDP-glucose donor) activity"/>
    <property type="evidence" value="ECO:0007669"/>
    <property type="project" value="UniProtKB-EC"/>
</dbReference>
<keyword evidence="2" id="KW-0808">Transferase</keyword>
<organism evidence="2 3">
    <name type="scientific">Roseivivax jejudonensis</name>
    <dbReference type="NCBI Taxonomy" id="1529041"/>
    <lineage>
        <taxon>Bacteria</taxon>
        <taxon>Pseudomonadati</taxon>
        <taxon>Pseudomonadota</taxon>
        <taxon>Alphaproteobacteria</taxon>
        <taxon>Rhodobacterales</taxon>
        <taxon>Roseobacteraceae</taxon>
        <taxon>Roseivivax</taxon>
    </lineage>
</organism>
<evidence type="ECO:0000259" key="1">
    <source>
        <dbReference type="Pfam" id="PF00534"/>
    </source>
</evidence>
<protein>
    <submittedName>
        <fullName evidence="2">Glycogen synthase</fullName>
        <ecNumber evidence="2">2.4.1.11</ecNumber>
    </submittedName>
</protein>
<dbReference type="EMBL" id="FWFK01000004">
    <property type="protein sequence ID" value="SLN53447.1"/>
    <property type="molecule type" value="Genomic_DNA"/>
</dbReference>
<dbReference type="PANTHER" id="PTHR45947:SF3">
    <property type="entry name" value="SULFOQUINOVOSYL TRANSFERASE SQD2"/>
    <property type="match status" value="1"/>
</dbReference>
<reference evidence="2 3" key="1">
    <citation type="submission" date="2017-03" db="EMBL/GenBank/DDBJ databases">
        <authorList>
            <person name="Afonso C.L."/>
            <person name="Miller P.J."/>
            <person name="Scott M.A."/>
            <person name="Spackman E."/>
            <person name="Goraichik I."/>
            <person name="Dimitrov K.M."/>
            <person name="Suarez D.L."/>
            <person name="Swayne D.E."/>
        </authorList>
    </citation>
    <scope>NUCLEOTIDE SEQUENCE [LARGE SCALE GENOMIC DNA]</scope>
    <source>
        <strain evidence="2 3">CECT 8625</strain>
    </source>
</reference>
<evidence type="ECO:0000313" key="3">
    <source>
        <dbReference type="Proteomes" id="UP000193570"/>
    </source>
</evidence>
<name>A0A1X6ZJI6_9RHOB</name>
<dbReference type="EC" id="2.4.1.11" evidence="2"/>
<dbReference type="Proteomes" id="UP000193570">
    <property type="component" value="Unassembled WGS sequence"/>
</dbReference>
<dbReference type="OrthoDB" id="9807414at2"/>
<dbReference type="Gene3D" id="3.40.50.2000">
    <property type="entry name" value="Glycogen Phosphorylase B"/>
    <property type="match status" value="2"/>
</dbReference>
<dbReference type="SUPFAM" id="SSF53756">
    <property type="entry name" value="UDP-Glycosyltransferase/glycogen phosphorylase"/>
    <property type="match status" value="1"/>
</dbReference>
<keyword evidence="2" id="KW-0328">Glycosyltransferase</keyword>
<proteinExistence type="predicted"/>
<dbReference type="InterPro" id="IPR050194">
    <property type="entry name" value="Glycosyltransferase_grp1"/>
</dbReference>
<gene>
    <name evidence="2" type="ORF">ROJ8625_02736</name>
</gene>